<feature type="compositionally biased region" description="Low complexity" evidence="12">
    <location>
        <begin position="48"/>
        <end position="67"/>
    </location>
</feature>
<evidence type="ECO:0000256" key="2">
    <source>
        <dbReference type="ARBA" id="ARBA00022448"/>
    </source>
</evidence>
<proteinExistence type="inferred from homology"/>
<dbReference type="InterPro" id="IPR006785">
    <property type="entry name" value="Pex14_N"/>
</dbReference>
<feature type="region of interest" description="Disordered" evidence="12">
    <location>
        <begin position="355"/>
        <end position="411"/>
    </location>
</feature>
<keyword evidence="4" id="KW-0811">Translocation</keyword>
<dbReference type="GO" id="GO:0016560">
    <property type="term" value="P:protein import into peroxisome matrix, docking"/>
    <property type="evidence" value="ECO:0007669"/>
    <property type="project" value="UniProtKB-UniRule"/>
</dbReference>
<dbReference type="InterPro" id="IPR025655">
    <property type="entry name" value="PEX14"/>
</dbReference>
<evidence type="ECO:0000256" key="1">
    <source>
        <dbReference type="ARBA" id="ARBA00005443"/>
    </source>
</evidence>
<dbReference type="EMBL" id="KN848068">
    <property type="protein sequence ID" value="KIX99832.1"/>
    <property type="molecule type" value="Genomic_DNA"/>
</dbReference>
<dbReference type="AlphaFoldDB" id="A0A0D2K1U4"/>
<protein>
    <recommendedName>
        <fullName evidence="7 10">Peroxisomal membrane protein PEX14</fullName>
    </recommendedName>
    <alternativeName>
        <fullName evidence="8 10">Peroxin-14</fullName>
    </alternativeName>
</protein>
<comment type="function">
    <text evidence="10">Component of the PEX13-PEX14 docking complex, a translocon channel that specifically mediates the import of peroxisomal cargo proteins bound to PEX5 receptor. The PEX13-PEX14 docking complex forms a large import pore which can be opened to a diameter of about 9 nm. Mechanistically, PEX5 receptor along with cargo proteins associates with the PEX14 subunit of the PEX13-PEX14 docking complex in the cytosol, leading to the insertion of the receptor into the organelle membrane with the concomitant translocation of the cargo into the peroxisome matrix.</text>
</comment>
<evidence type="ECO:0000256" key="6">
    <source>
        <dbReference type="ARBA" id="ARBA00023140"/>
    </source>
</evidence>
<dbReference type="PANTHER" id="PTHR23058:SF0">
    <property type="entry name" value="PEROXISOMAL MEMBRANE PROTEIN PEX14"/>
    <property type="match status" value="1"/>
</dbReference>
<dbReference type="GO" id="GO:0005102">
    <property type="term" value="F:signaling receptor binding"/>
    <property type="evidence" value="ECO:0007669"/>
    <property type="project" value="TreeGrafter"/>
</dbReference>
<evidence type="ECO:0000256" key="10">
    <source>
        <dbReference type="RuleBase" id="RU367032"/>
    </source>
</evidence>
<feature type="compositionally biased region" description="Low complexity" evidence="12">
    <location>
        <begin position="381"/>
        <end position="391"/>
    </location>
</feature>
<evidence type="ECO:0000256" key="8">
    <source>
        <dbReference type="ARBA" id="ARBA00029691"/>
    </source>
</evidence>
<dbReference type="GO" id="GO:1990429">
    <property type="term" value="C:peroxisomal importomer complex"/>
    <property type="evidence" value="ECO:0007669"/>
    <property type="project" value="TreeGrafter"/>
</dbReference>
<evidence type="ECO:0000259" key="13">
    <source>
        <dbReference type="Pfam" id="PF04695"/>
    </source>
</evidence>
<feature type="domain" description="Peroxisome membrane anchor protein Pex14p N-terminal" evidence="13">
    <location>
        <begin position="4"/>
        <end position="48"/>
    </location>
</feature>
<keyword evidence="6 10" id="KW-0576">Peroxisome</keyword>
<name>A0A0D2K1U4_9EURO</name>
<dbReference type="PANTHER" id="PTHR23058">
    <property type="entry name" value="PEROXISOMAL MEMBRANE PROTEIN PEX14"/>
    <property type="match status" value="1"/>
</dbReference>
<evidence type="ECO:0000313" key="15">
    <source>
        <dbReference type="Proteomes" id="UP000053411"/>
    </source>
</evidence>
<evidence type="ECO:0000256" key="5">
    <source>
        <dbReference type="ARBA" id="ARBA00023136"/>
    </source>
</evidence>
<reference evidence="14 15" key="1">
    <citation type="submission" date="2015-01" db="EMBL/GenBank/DDBJ databases">
        <title>The Genome Sequence of Fonsecaea multimorphosa CBS 102226.</title>
        <authorList>
            <consortium name="The Broad Institute Genomics Platform"/>
            <person name="Cuomo C."/>
            <person name="de Hoog S."/>
            <person name="Gorbushina A."/>
            <person name="Stielow B."/>
            <person name="Teixiera M."/>
            <person name="Abouelleil A."/>
            <person name="Chapman S.B."/>
            <person name="Priest M."/>
            <person name="Young S.K."/>
            <person name="Wortman J."/>
            <person name="Nusbaum C."/>
            <person name="Birren B."/>
        </authorList>
    </citation>
    <scope>NUCLEOTIDE SEQUENCE [LARGE SCALE GENOMIC DNA]</scope>
    <source>
        <strain evidence="14 15">CBS 102226</strain>
    </source>
</reference>
<feature type="region of interest" description="Disordered" evidence="12">
    <location>
        <begin position="263"/>
        <end position="339"/>
    </location>
</feature>
<dbReference type="Pfam" id="PF04695">
    <property type="entry name" value="Pex14_N"/>
    <property type="match status" value="1"/>
</dbReference>
<feature type="compositionally biased region" description="Polar residues" evidence="12">
    <location>
        <begin position="309"/>
        <end position="327"/>
    </location>
</feature>
<keyword evidence="5 10" id="KW-0472">Membrane</keyword>
<dbReference type="STRING" id="1442371.A0A0D2K1U4"/>
<dbReference type="OrthoDB" id="5549158at2759"/>
<accession>A0A0D2K1U4</accession>
<feature type="compositionally biased region" description="Polar residues" evidence="12">
    <location>
        <begin position="268"/>
        <end position="293"/>
    </location>
</feature>
<evidence type="ECO:0000256" key="11">
    <source>
        <dbReference type="SAM" id="Coils"/>
    </source>
</evidence>
<keyword evidence="11" id="KW-0175">Coiled coil</keyword>
<keyword evidence="3 10" id="KW-0653">Protein transport</keyword>
<feature type="coiled-coil region" evidence="11">
    <location>
        <begin position="186"/>
        <end position="253"/>
    </location>
</feature>
<comment type="similarity">
    <text evidence="1 10">Belongs to the peroxin-14 family.</text>
</comment>
<evidence type="ECO:0000256" key="3">
    <source>
        <dbReference type="ARBA" id="ARBA00022927"/>
    </source>
</evidence>
<dbReference type="VEuPathDB" id="FungiDB:Z520_04468"/>
<keyword evidence="15" id="KW-1185">Reference proteome</keyword>
<organism evidence="14 15">
    <name type="scientific">Fonsecaea multimorphosa CBS 102226</name>
    <dbReference type="NCBI Taxonomy" id="1442371"/>
    <lineage>
        <taxon>Eukaryota</taxon>
        <taxon>Fungi</taxon>
        <taxon>Dikarya</taxon>
        <taxon>Ascomycota</taxon>
        <taxon>Pezizomycotina</taxon>
        <taxon>Eurotiomycetes</taxon>
        <taxon>Chaetothyriomycetidae</taxon>
        <taxon>Chaetothyriales</taxon>
        <taxon>Herpotrichiellaceae</taxon>
        <taxon>Fonsecaea</taxon>
    </lineage>
</organism>
<dbReference type="GeneID" id="27710214"/>
<evidence type="ECO:0000256" key="12">
    <source>
        <dbReference type="SAM" id="MobiDB-lite"/>
    </source>
</evidence>
<feature type="region of interest" description="Disordered" evidence="12">
    <location>
        <begin position="48"/>
        <end position="82"/>
    </location>
</feature>
<evidence type="ECO:0000256" key="7">
    <source>
        <dbReference type="ARBA" id="ARBA00029502"/>
    </source>
</evidence>
<keyword evidence="2 10" id="KW-0813">Transport</keyword>
<evidence type="ECO:0000256" key="9">
    <source>
        <dbReference type="ARBA" id="ARBA00046271"/>
    </source>
</evidence>
<comment type="subcellular location">
    <subcellularLocation>
        <location evidence="9 10">Peroxisome membrane</location>
    </subcellularLocation>
</comment>
<dbReference type="Gene3D" id="1.10.10.10">
    <property type="entry name" value="Winged helix-like DNA-binding domain superfamily/Winged helix DNA-binding domain"/>
    <property type="match status" value="1"/>
</dbReference>
<evidence type="ECO:0000313" key="14">
    <source>
        <dbReference type="EMBL" id="KIX99832.1"/>
    </source>
</evidence>
<dbReference type="GO" id="GO:0005778">
    <property type="term" value="C:peroxisomal membrane"/>
    <property type="evidence" value="ECO:0007669"/>
    <property type="project" value="UniProtKB-SubCell"/>
</dbReference>
<dbReference type="Proteomes" id="UP000053411">
    <property type="component" value="Unassembled WGS sequence"/>
</dbReference>
<evidence type="ECO:0000256" key="4">
    <source>
        <dbReference type="ARBA" id="ARBA00023010"/>
    </source>
</evidence>
<dbReference type="InterPro" id="IPR036388">
    <property type="entry name" value="WH-like_DNA-bd_sf"/>
</dbReference>
<dbReference type="RefSeq" id="XP_016633955.1">
    <property type="nucleotide sequence ID" value="XM_016774975.1"/>
</dbReference>
<gene>
    <name evidence="14" type="ORF">Z520_04468</name>
</gene>
<sequence>MAPREDLVASAVTFLQDPSVASAPLEKRIEFLKSKNLTQEEISLSLARAGGDAAAASSTASPQNAAPYYPPPPNAYNNARGPPGPRYPYPYNPYGDWQPPPPPEPPKRDWRDWFIMATVVGGAGYGMYVLAQRYIKPLIAPPTPPQLEQDKAAIDEQFNKAFALLDTLSSDTAALKQAEEARTQRLDSAITDIEEIVAELKAANQKREDDARRMESEIKTMKDSLPRSIDNVRDASERQLKELSSELSSLKVLMGNRMGSGSGVFNIPRTQPATMPGSTSASTSNTAVGTPSAENAPGASGVNVPRPTPASTNSTPQLPTSNPTPAATSLGRPATGNKASIPAWQMAAALKAANNNPSPAAATHGANVPVANGASSGSSSQQQQQQQQQQPQPQPQPQPDGAEAVAALNAS</sequence>